<organism evidence="1 2">
    <name type="scientific">Astathelohania contejeani</name>
    <dbReference type="NCBI Taxonomy" id="164912"/>
    <lineage>
        <taxon>Eukaryota</taxon>
        <taxon>Fungi</taxon>
        <taxon>Fungi incertae sedis</taxon>
        <taxon>Microsporidia</taxon>
        <taxon>Astathelohaniidae</taxon>
        <taxon>Astathelohania</taxon>
    </lineage>
</organism>
<protein>
    <submittedName>
        <fullName evidence="1">Uncharacterized protein</fullName>
    </submittedName>
</protein>
<proteinExistence type="predicted"/>
<keyword evidence="2" id="KW-1185">Reference proteome</keyword>
<evidence type="ECO:0000313" key="1">
    <source>
        <dbReference type="EMBL" id="KAF7680958.1"/>
    </source>
</evidence>
<evidence type="ECO:0000313" key="2">
    <source>
        <dbReference type="Proteomes" id="UP001516464"/>
    </source>
</evidence>
<dbReference type="Proteomes" id="UP001516464">
    <property type="component" value="Unassembled WGS sequence"/>
</dbReference>
<comment type="caution">
    <text evidence="1">The sequence shown here is derived from an EMBL/GenBank/DDBJ whole genome shotgun (WGS) entry which is preliminary data.</text>
</comment>
<gene>
    <name evidence="1" type="ORF">TCON_2426</name>
</gene>
<name>A0ABQ7HW14_9MICR</name>
<sequence>MQTKKVEISNGVNLLANAVFYVFRGNQYKNNQTKKSDILFIDTTYFPKTGSNRYIVKATFKKILSSAIFDKSKNIIIDLESIKNTKVFICFKKRFLYLYEKLSINDELIKTIYYWLKNETNENTGITIINNDSNECHSIPLSLDDGVDSYCLDDSKYSDAIFSLAREDSNSDEKKR</sequence>
<dbReference type="EMBL" id="SBIQ01000302">
    <property type="protein sequence ID" value="KAF7680958.1"/>
    <property type="molecule type" value="Genomic_DNA"/>
</dbReference>
<accession>A0ABQ7HW14</accession>
<reference evidence="1 2" key="1">
    <citation type="submission" date="2019-01" db="EMBL/GenBank/DDBJ databases">
        <title>Genomes sequencing and comparative genomics of infectious freshwater microsporidia, Cucumispora dikerogammari and Thelohania contejeani.</title>
        <authorList>
            <person name="Cormier A."/>
            <person name="Giraud I."/>
            <person name="Wattier R."/>
            <person name="Teixeira M."/>
            <person name="Grandjean F."/>
            <person name="Rigaud T."/>
            <person name="Cordaux R."/>
        </authorList>
    </citation>
    <scope>NUCLEOTIDE SEQUENCE [LARGE SCALE GENOMIC DNA]</scope>
    <source>
        <strain evidence="1">T1</strain>
        <tissue evidence="1">Spores</tissue>
    </source>
</reference>